<accession>A0AAV0CJW3</accession>
<comment type="caution">
    <text evidence="2">The sequence shown here is derived from an EMBL/GenBank/DDBJ whole genome shotgun (WGS) entry which is preliminary data.</text>
</comment>
<keyword evidence="3" id="KW-1185">Reference proteome</keyword>
<sequence length="305" mass="35038">MAIQLCYDPSKTEREVHNCVLFPPESGFHLACSCQECVPKLRELADFEEKLKSKWRLVNEYLYQINWSHERCVFLSTTVERTKKLLDLLRDNLSRVSQKSGISFTLTRSASVAKLEETDLKIARLLVQHGLIDDFENENAIEICDDVGGGGHDDDVDEEDGNGDEEEEEDKTDEILPIGPKVNSLLYFYGETKVKGAAHSLLEDINNLEKELWNAKKSAEAENKPMDPLISTKYFEGQIRLLKMLPVEELYDEVNELLPQLTHRHEKVERALTALDDMSTTIRAMIQIRNEFLQKHNKCVVIFRP</sequence>
<feature type="region of interest" description="Disordered" evidence="1">
    <location>
        <begin position="144"/>
        <end position="175"/>
    </location>
</feature>
<name>A0AAV0CJW3_9ASTE</name>
<evidence type="ECO:0000313" key="2">
    <source>
        <dbReference type="EMBL" id="CAH9078018.1"/>
    </source>
</evidence>
<dbReference type="AlphaFoldDB" id="A0AAV0CJW3"/>
<gene>
    <name evidence="2" type="ORF">CEPIT_LOCUS6397</name>
</gene>
<proteinExistence type="predicted"/>
<evidence type="ECO:0000256" key="1">
    <source>
        <dbReference type="SAM" id="MobiDB-lite"/>
    </source>
</evidence>
<dbReference type="Proteomes" id="UP001152523">
    <property type="component" value="Unassembled WGS sequence"/>
</dbReference>
<dbReference type="EMBL" id="CAMAPF010000031">
    <property type="protein sequence ID" value="CAH9078018.1"/>
    <property type="molecule type" value="Genomic_DNA"/>
</dbReference>
<evidence type="ECO:0000313" key="3">
    <source>
        <dbReference type="Proteomes" id="UP001152523"/>
    </source>
</evidence>
<protein>
    <submittedName>
        <fullName evidence="2">Uncharacterized protein</fullName>
    </submittedName>
</protein>
<organism evidence="2 3">
    <name type="scientific">Cuscuta epithymum</name>
    <dbReference type="NCBI Taxonomy" id="186058"/>
    <lineage>
        <taxon>Eukaryota</taxon>
        <taxon>Viridiplantae</taxon>
        <taxon>Streptophyta</taxon>
        <taxon>Embryophyta</taxon>
        <taxon>Tracheophyta</taxon>
        <taxon>Spermatophyta</taxon>
        <taxon>Magnoliopsida</taxon>
        <taxon>eudicotyledons</taxon>
        <taxon>Gunneridae</taxon>
        <taxon>Pentapetalae</taxon>
        <taxon>asterids</taxon>
        <taxon>lamiids</taxon>
        <taxon>Solanales</taxon>
        <taxon>Convolvulaceae</taxon>
        <taxon>Cuscuteae</taxon>
        <taxon>Cuscuta</taxon>
        <taxon>Cuscuta subgen. Cuscuta</taxon>
    </lineage>
</organism>
<feature type="compositionally biased region" description="Acidic residues" evidence="1">
    <location>
        <begin position="154"/>
        <end position="172"/>
    </location>
</feature>
<reference evidence="2" key="1">
    <citation type="submission" date="2022-07" db="EMBL/GenBank/DDBJ databases">
        <authorList>
            <person name="Macas J."/>
            <person name="Novak P."/>
            <person name="Neumann P."/>
        </authorList>
    </citation>
    <scope>NUCLEOTIDE SEQUENCE</scope>
</reference>